<reference evidence="1" key="1">
    <citation type="submission" date="2018-06" db="EMBL/GenBank/DDBJ databases">
        <authorList>
            <person name="Zhirakovskaya E."/>
        </authorList>
    </citation>
    <scope>NUCLEOTIDE SEQUENCE</scope>
</reference>
<name>A0A3B1D799_9ZZZZ</name>
<dbReference type="EMBL" id="UOGK01000148">
    <property type="protein sequence ID" value="VAX38756.1"/>
    <property type="molecule type" value="Genomic_DNA"/>
</dbReference>
<organism evidence="1">
    <name type="scientific">hydrothermal vent metagenome</name>
    <dbReference type="NCBI Taxonomy" id="652676"/>
    <lineage>
        <taxon>unclassified sequences</taxon>
        <taxon>metagenomes</taxon>
        <taxon>ecological metagenomes</taxon>
    </lineage>
</organism>
<dbReference type="AlphaFoldDB" id="A0A3B1D799"/>
<accession>A0A3B1D799</accession>
<evidence type="ECO:0000313" key="1">
    <source>
        <dbReference type="EMBL" id="VAX38756.1"/>
    </source>
</evidence>
<proteinExistence type="predicted"/>
<gene>
    <name evidence="1" type="ORF">MNBD_PLANCTO03-1901</name>
</gene>
<sequence length="61" mass="6561">MTVRQLVELTTRHLEHHNEFLQKKLDTMLGVREEAKAGGCGAGCCCVKSSEETDEAAGANG</sequence>
<protein>
    <submittedName>
        <fullName evidence="1">Uncharacterized protein</fullName>
    </submittedName>
</protein>